<dbReference type="PANTHER" id="PTHR32303">
    <property type="entry name" value="QUINOPROTEIN ALCOHOL DEHYDROGENASE (CYTOCHROME C)"/>
    <property type="match status" value="1"/>
</dbReference>
<evidence type="ECO:0000313" key="11">
    <source>
        <dbReference type="Proteomes" id="UP000722336"/>
    </source>
</evidence>
<dbReference type="InterPro" id="IPR018391">
    <property type="entry name" value="PQQ_b-propeller_rpt"/>
</dbReference>
<gene>
    <name evidence="10" type="ORF">KCG44_07970</name>
</gene>
<reference evidence="10 11" key="1">
    <citation type="submission" date="2021-04" db="EMBL/GenBank/DDBJ databases">
        <authorList>
            <person name="Pira H."/>
            <person name="Risdian C."/>
            <person name="Wink J."/>
        </authorList>
    </citation>
    <scope>NUCLEOTIDE SEQUENCE [LARGE SCALE GENOMIC DNA]</scope>
    <source>
        <strain evidence="10 11">WHA3</strain>
    </source>
</reference>
<evidence type="ECO:0000256" key="4">
    <source>
        <dbReference type="ARBA" id="ARBA00022891"/>
    </source>
</evidence>
<feature type="chain" id="PRO_5047094875" evidence="8">
    <location>
        <begin position="21"/>
        <end position="715"/>
    </location>
</feature>
<dbReference type="EMBL" id="JAGSPA010000002">
    <property type="protein sequence ID" value="MBV7256721.1"/>
    <property type="molecule type" value="Genomic_DNA"/>
</dbReference>
<comment type="cofactor">
    <cofactor evidence="1">
        <name>Ca(2+)</name>
        <dbReference type="ChEBI" id="CHEBI:29108"/>
    </cofactor>
</comment>
<dbReference type="Proteomes" id="UP000722336">
    <property type="component" value="Unassembled WGS sequence"/>
</dbReference>
<dbReference type="InterPro" id="IPR017512">
    <property type="entry name" value="PQQ_MeOH/EtOH_DH"/>
</dbReference>
<dbReference type="PROSITE" id="PS51257">
    <property type="entry name" value="PROKAR_LIPOPROTEIN"/>
    <property type="match status" value="1"/>
</dbReference>
<keyword evidence="3" id="KW-0106">Calcium</keyword>
<evidence type="ECO:0000313" key="10">
    <source>
        <dbReference type="EMBL" id="MBV7256721.1"/>
    </source>
</evidence>
<keyword evidence="7" id="KW-0349">Heme</keyword>
<dbReference type="InterPro" id="IPR002372">
    <property type="entry name" value="PQQ_rpt_dom"/>
</dbReference>
<protein>
    <submittedName>
        <fullName evidence="10">PQQ-dependent dehydrogenase, methanol/ethanol family</fullName>
    </submittedName>
</protein>
<proteinExistence type="predicted"/>
<name>A0ABS6SFL5_9SPHN</name>
<dbReference type="RefSeq" id="WP_218445430.1">
    <property type="nucleotide sequence ID" value="NZ_JAGSPA010000002.1"/>
</dbReference>
<evidence type="ECO:0000256" key="6">
    <source>
        <dbReference type="ARBA" id="ARBA00023157"/>
    </source>
</evidence>
<dbReference type="NCBIfam" id="TIGR03075">
    <property type="entry name" value="PQQ_enz_alc_DH"/>
    <property type="match status" value="1"/>
</dbReference>
<dbReference type="InterPro" id="IPR009056">
    <property type="entry name" value="Cyt_c-like_dom"/>
</dbReference>
<keyword evidence="6" id="KW-1015">Disulfide bond</keyword>
<comment type="caution">
    <text evidence="10">The sequence shown here is derived from an EMBL/GenBank/DDBJ whole genome shotgun (WGS) entry which is preliminary data.</text>
</comment>
<evidence type="ECO:0000256" key="7">
    <source>
        <dbReference type="PROSITE-ProRule" id="PRU00433"/>
    </source>
</evidence>
<keyword evidence="4" id="KW-0634">PQQ</keyword>
<evidence type="ECO:0000256" key="5">
    <source>
        <dbReference type="ARBA" id="ARBA00023004"/>
    </source>
</evidence>
<keyword evidence="2 7" id="KW-0479">Metal-binding</keyword>
<evidence type="ECO:0000256" key="8">
    <source>
        <dbReference type="SAM" id="SignalP"/>
    </source>
</evidence>
<evidence type="ECO:0000256" key="2">
    <source>
        <dbReference type="ARBA" id="ARBA00022723"/>
    </source>
</evidence>
<keyword evidence="5 7" id="KW-0408">Iron</keyword>
<dbReference type="Pfam" id="PF01011">
    <property type="entry name" value="PQQ"/>
    <property type="match status" value="2"/>
</dbReference>
<organism evidence="10 11">
    <name type="scientific">Pacificimonas pallii</name>
    <dbReference type="NCBI Taxonomy" id="2827236"/>
    <lineage>
        <taxon>Bacteria</taxon>
        <taxon>Pseudomonadati</taxon>
        <taxon>Pseudomonadota</taxon>
        <taxon>Alphaproteobacteria</taxon>
        <taxon>Sphingomonadales</taxon>
        <taxon>Sphingosinicellaceae</taxon>
        <taxon>Pacificimonas</taxon>
    </lineage>
</organism>
<feature type="domain" description="Cytochrome c" evidence="9">
    <location>
        <begin position="617"/>
        <end position="696"/>
    </location>
</feature>
<accession>A0ABS6SFL5</accession>
<evidence type="ECO:0000256" key="1">
    <source>
        <dbReference type="ARBA" id="ARBA00001913"/>
    </source>
</evidence>
<dbReference type="Pfam" id="PF13442">
    <property type="entry name" value="Cytochrome_CBB3"/>
    <property type="match status" value="1"/>
</dbReference>
<dbReference type="SMART" id="SM00564">
    <property type="entry name" value="PQQ"/>
    <property type="match status" value="5"/>
</dbReference>
<evidence type="ECO:0000259" key="9">
    <source>
        <dbReference type="PROSITE" id="PS51007"/>
    </source>
</evidence>
<sequence>MRYIAIGAAIGALAIMSACAPEDRAPENRPAADVTDERLLNAAAEPGSWLTHGGTYEEQRFARLTGIDRTNVDKLGLAWMYEFDTNRGQEATPLIVDGVLYTTSAWSKVFAFNAKTGELLWSYDPEVPREAGFNACCDVVNRGVAIYGGRVYSGTIDGRLIAIDAQTGKLAWEKVTVDQSKPYTITGAPRAAKGRVLIGNGGAEYGVRGYVSAYDAETGALDWRFYTVPPGPDAGPDGAASDSTIDLAKATWNGDWSEHGGGGTVWDAIVYDRDFDQILIGVGNGAPWNHKLRSDGEGDNLFVSSVVALDADTGTYKWHYQGTPGETWDFTQTQPIILADLPIDGIARKVMMQAPKNGYFYVIDRGNGELISAEGFVPQTWTTGIDMATGRPIEAENARFTDGTFLSMPSALGAHNWHPMAYSPDERLVYIPAQDVPYAYVDDANFESRPGAWNIGVDYLANPVPETRGEFKALKALLKGHLAAWDPVTQTERWRVQHDGPWNGGVLATQGGLVFQGTAKGDFKAYDAENGEELWSFAAGTGIIAAPVSYEIDGEQYVAVMAGYGGAYPLTTAYEDNPKPQINGRLLVFRLGAAIPYDVASLEYGDPVQVEAFWTEDQLAHGNRLYESNCGVCHGAAARSSGVLPDLRRSGWLETRELWQEVLIGGALKDQGMISFAKWFSPEDAEAVRAFVASRANRLIEDGDIGAADGQRAAP</sequence>
<dbReference type="CDD" id="cd10279">
    <property type="entry name" value="PQQ_ADH_II"/>
    <property type="match status" value="1"/>
</dbReference>
<dbReference type="PROSITE" id="PS51007">
    <property type="entry name" value="CYTC"/>
    <property type="match status" value="1"/>
</dbReference>
<evidence type="ECO:0000256" key="3">
    <source>
        <dbReference type="ARBA" id="ARBA00022837"/>
    </source>
</evidence>
<keyword evidence="8" id="KW-0732">Signal</keyword>
<feature type="signal peptide" evidence="8">
    <location>
        <begin position="1"/>
        <end position="20"/>
    </location>
</feature>
<keyword evidence="11" id="KW-1185">Reference proteome</keyword>